<evidence type="ECO:0000313" key="2">
    <source>
        <dbReference type="Proteomes" id="UP000789901"/>
    </source>
</evidence>
<accession>A0ABN7UUZ5</accession>
<name>A0ABN7UUZ5_GIGMA</name>
<dbReference type="Proteomes" id="UP000789901">
    <property type="component" value="Unassembled WGS sequence"/>
</dbReference>
<organism evidence="1 2">
    <name type="scientific">Gigaspora margarita</name>
    <dbReference type="NCBI Taxonomy" id="4874"/>
    <lineage>
        <taxon>Eukaryota</taxon>
        <taxon>Fungi</taxon>
        <taxon>Fungi incertae sedis</taxon>
        <taxon>Mucoromycota</taxon>
        <taxon>Glomeromycotina</taxon>
        <taxon>Glomeromycetes</taxon>
        <taxon>Diversisporales</taxon>
        <taxon>Gigasporaceae</taxon>
        <taxon>Gigaspora</taxon>
    </lineage>
</organism>
<gene>
    <name evidence="1" type="ORF">GMARGA_LOCUS10995</name>
</gene>
<protein>
    <submittedName>
        <fullName evidence="1">2018_t:CDS:1</fullName>
    </submittedName>
</protein>
<proteinExistence type="predicted"/>
<keyword evidence="2" id="KW-1185">Reference proteome</keyword>
<evidence type="ECO:0000313" key="1">
    <source>
        <dbReference type="EMBL" id="CAG8681714.1"/>
    </source>
</evidence>
<comment type="caution">
    <text evidence="1">The sequence shown here is derived from an EMBL/GenBank/DDBJ whole genome shotgun (WGS) entry which is preliminary data.</text>
</comment>
<dbReference type="EMBL" id="CAJVQB010006311">
    <property type="protein sequence ID" value="CAG8681714.1"/>
    <property type="molecule type" value="Genomic_DNA"/>
</dbReference>
<reference evidence="1 2" key="1">
    <citation type="submission" date="2021-06" db="EMBL/GenBank/DDBJ databases">
        <authorList>
            <person name="Kallberg Y."/>
            <person name="Tangrot J."/>
            <person name="Rosling A."/>
        </authorList>
    </citation>
    <scope>NUCLEOTIDE SEQUENCE [LARGE SCALE GENOMIC DNA]</scope>
    <source>
        <strain evidence="1 2">120-4 pot B 10/14</strain>
    </source>
</reference>
<sequence>MFNKQIRNLSFPHFGQWLLYYYKAWFGFEAKNILSELQQYQERLYPFERGRKAILKLEHSDEDYSDDELIEHSFEDGHPAIASKAKWKII</sequence>